<name>A0ABN9TP07_9DINO</name>
<protein>
    <submittedName>
        <fullName evidence="3">Uncharacterized protein</fullName>
    </submittedName>
</protein>
<keyword evidence="2" id="KW-0812">Transmembrane</keyword>
<reference evidence="3" key="1">
    <citation type="submission" date="2023-10" db="EMBL/GenBank/DDBJ databases">
        <authorList>
            <person name="Chen Y."/>
            <person name="Shah S."/>
            <person name="Dougan E. K."/>
            <person name="Thang M."/>
            <person name="Chan C."/>
        </authorList>
    </citation>
    <scope>NUCLEOTIDE SEQUENCE [LARGE SCALE GENOMIC DNA]</scope>
</reference>
<feature type="non-terminal residue" evidence="3">
    <location>
        <position position="1"/>
    </location>
</feature>
<keyword evidence="2" id="KW-1133">Transmembrane helix</keyword>
<feature type="compositionally biased region" description="Pro residues" evidence="1">
    <location>
        <begin position="83"/>
        <end position="101"/>
    </location>
</feature>
<feature type="compositionally biased region" description="Polar residues" evidence="1">
    <location>
        <begin position="338"/>
        <end position="348"/>
    </location>
</feature>
<evidence type="ECO:0000256" key="2">
    <source>
        <dbReference type="SAM" id="Phobius"/>
    </source>
</evidence>
<feature type="transmembrane region" description="Helical" evidence="2">
    <location>
        <begin position="152"/>
        <end position="172"/>
    </location>
</feature>
<evidence type="ECO:0000313" key="4">
    <source>
        <dbReference type="Proteomes" id="UP001189429"/>
    </source>
</evidence>
<proteinExistence type="predicted"/>
<gene>
    <name evidence="3" type="ORF">PCOR1329_LOCUS40627</name>
</gene>
<evidence type="ECO:0000313" key="3">
    <source>
        <dbReference type="EMBL" id="CAK0847423.1"/>
    </source>
</evidence>
<feature type="transmembrane region" description="Helical" evidence="2">
    <location>
        <begin position="219"/>
        <end position="242"/>
    </location>
</feature>
<dbReference type="Proteomes" id="UP001189429">
    <property type="component" value="Unassembled WGS sequence"/>
</dbReference>
<sequence length="379" mass="39994">AEPTSLPSLCRPGFGRCPVAGLRSRRGPGWPWAALLRAGASPNADDNGGEGGDDDRPRSHLAHGPLALPRRGRRLASPAVRPVLPPPAFPPSRPSSQPPPSAMADGAATGAAEARMAMVGLVPNVGDGSAAAAASQGIESGTPTCSNKSVQATLRVLVVTTLLAAFYTLWFVGELLLTKKWRSTENDVEGVWSGINTLLVDLIVPACGYYGALYGNRHLTCCFCTCTLMLSTLAISMVVLKLLANLHSIRWQEFGEDDCKKAFGTLLDLCAFWFAAHLYSQMPSNRPTFLTPLVGQVVHIERGVSPAPATRWDLSAHHDAWGDVDYVGAPPAVRRACSATSRGTSSSEGLPGRARSSSPVPPASPSPACASNCFAYVLW</sequence>
<comment type="caution">
    <text evidence="3">The sequence shown here is derived from an EMBL/GenBank/DDBJ whole genome shotgun (WGS) entry which is preliminary data.</text>
</comment>
<accession>A0ABN9TP07</accession>
<organism evidence="3 4">
    <name type="scientific">Prorocentrum cordatum</name>
    <dbReference type="NCBI Taxonomy" id="2364126"/>
    <lineage>
        <taxon>Eukaryota</taxon>
        <taxon>Sar</taxon>
        <taxon>Alveolata</taxon>
        <taxon>Dinophyceae</taxon>
        <taxon>Prorocentrales</taxon>
        <taxon>Prorocentraceae</taxon>
        <taxon>Prorocentrum</taxon>
    </lineage>
</organism>
<keyword evidence="2" id="KW-0472">Membrane</keyword>
<feature type="region of interest" description="Disordered" evidence="1">
    <location>
        <begin position="338"/>
        <end position="367"/>
    </location>
</feature>
<feature type="region of interest" description="Disordered" evidence="1">
    <location>
        <begin position="33"/>
        <end position="109"/>
    </location>
</feature>
<feature type="transmembrane region" description="Helical" evidence="2">
    <location>
        <begin position="192"/>
        <end position="212"/>
    </location>
</feature>
<evidence type="ECO:0000256" key="1">
    <source>
        <dbReference type="SAM" id="MobiDB-lite"/>
    </source>
</evidence>
<dbReference type="EMBL" id="CAUYUJ010014898">
    <property type="protein sequence ID" value="CAK0847423.1"/>
    <property type="molecule type" value="Genomic_DNA"/>
</dbReference>
<feature type="compositionally biased region" description="Low complexity" evidence="1">
    <location>
        <begin position="64"/>
        <end position="82"/>
    </location>
</feature>
<keyword evidence="4" id="KW-1185">Reference proteome</keyword>